<dbReference type="Proteomes" id="UP000779507">
    <property type="component" value="Unassembled WGS sequence"/>
</dbReference>
<accession>A0ABX2FY49</accession>
<keyword evidence="2" id="KW-1185">Reference proteome</keyword>
<organism evidence="1 2">
    <name type="scientific">Hymenobacter caeli</name>
    <dbReference type="NCBI Taxonomy" id="2735894"/>
    <lineage>
        <taxon>Bacteria</taxon>
        <taxon>Pseudomonadati</taxon>
        <taxon>Bacteroidota</taxon>
        <taxon>Cytophagia</taxon>
        <taxon>Cytophagales</taxon>
        <taxon>Hymenobacteraceae</taxon>
        <taxon>Hymenobacter</taxon>
    </lineage>
</organism>
<comment type="caution">
    <text evidence="1">The sequence shown here is derived from an EMBL/GenBank/DDBJ whole genome shotgun (WGS) entry which is preliminary data.</text>
</comment>
<dbReference type="PANTHER" id="PTHR41729:SF1">
    <property type="entry name" value="GLUTAMYL-TRNA SYNTHETASE"/>
    <property type="match status" value="1"/>
</dbReference>
<sequence>MRPRPMAAPLPPDPARFAAALAAFDAANAEDPNPDADATGRAWPKEVLYAARMSACLARVAPDAPEAVQLAARCQHIRRWAIPRTDFPLDRPGYHQWRNTLKKYHAELAGQLLAQVGYGPETITRVQQLVQKLRLKDDPDVQLLEDVICLVFLEYYFLPFAAQHPEEKVIDIVQKTWPKMTARGHALALQLPFTPEALALVGKALA</sequence>
<evidence type="ECO:0000313" key="2">
    <source>
        <dbReference type="Proteomes" id="UP000779507"/>
    </source>
</evidence>
<protein>
    <recommendedName>
        <fullName evidence="3">DUF4202 domain-containing protein</fullName>
    </recommendedName>
</protein>
<reference evidence="1 2" key="1">
    <citation type="submission" date="2020-05" db="EMBL/GenBank/DDBJ databases">
        <title>Genomic Encyclopedia of Type Strains, Phase IV (KMG-V): Genome sequencing to study the core and pangenomes of soil and plant-associated prokaryotes.</title>
        <authorList>
            <person name="Whitman W."/>
        </authorList>
    </citation>
    <scope>NUCLEOTIDE SEQUENCE [LARGE SCALE GENOMIC DNA]</scope>
    <source>
        <strain evidence="1 2">9A</strain>
    </source>
</reference>
<proteinExistence type="predicted"/>
<dbReference type="Pfam" id="PF13875">
    <property type="entry name" value="DUF4202"/>
    <property type="match status" value="1"/>
</dbReference>
<gene>
    <name evidence="1" type="ORF">HNP98_004044</name>
</gene>
<dbReference type="EMBL" id="JABSNP010000027">
    <property type="protein sequence ID" value="NRT21199.1"/>
    <property type="molecule type" value="Genomic_DNA"/>
</dbReference>
<evidence type="ECO:0008006" key="3">
    <source>
        <dbReference type="Google" id="ProtNLM"/>
    </source>
</evidence>
<dbReference type="RefSeq" id="WP_246275245.1">
    <property type="nucleotide sequence ID" value="NZ_JABSNP010000027.1"/>
</dbReference>
<name>A0ABX2FY49_9BACT</name>
<evidence type="ECO:0000313" key="1">
    <source>
        <dbReference type="EMBL" id="NRT21199.1"/>
    </source>
</evidence>
<dbReference type="PANTHER" id="PTHR41729">
    <property type="entry name" value="GLUTAMYL-TRNA SYNTHETASE"/>
    <property type="match status" value="1"/>
</dbReference>
<dbReference type="InterPro" id="IPR025255">
    <property type="entry name" value="DUF4202"/>
</dbReference>